<protein>
    <submittedName>
        <fullName evidence="1">Uncharacterized protein</fullName>
    </submittedName>
</protein>
<reference evidence="1 2" key="1">
    <citation type="submission" date="2018-11" db="EMBL/GenBank/DDBJ databases">
        <authorList>
            <consortium name="Pathogen Informatics"/>
        </authorList>
    </citation>
    <scope>NUCLEOTIDE SEQUENCE [LARGE SCALE GENOMIC DNA]</scope>
</reference>
<name>A0A3P7E842_WUCBA</name>
<dbReference type="InParanoid" id="A0A3P7E842"/>
<gene>
    <name evidence="1" type="ORF">WBA_LOCUS9811</name>
</gene>
<keyword evidence="2" id="KW-1185">Reference proteome</keyword>
<dbReference type="OrthoDB" id="10476866at2759"/>
<organism evidence="1 2">
    <name type="scientific">Wuchereria bancrofti</name>
    <dbReference type="NCBI Taxonomy" id="6293"/>
    <lineage>
        <taxon>Eukaryota</taxon>
        <taxon>Metazoa</taxon>
        <taxon>Ecdysozoa</taxon>
        <taxon>Nematoda</taxon>
        <taxon>Chromadorea</taxon>
        <taxon>Rhabditida</taxon>
        <taxon>Spirurina</taxon>
        <taxon>Spiruromorpha</taxon>
        <taxon>Filarioidea</taxon>
        <taxon>Onchocercidae</taxon>
        <taxon>Wuchereria</taxon>
    </lineage>
</organism>
<sequence>MINENVPNVNDIIFDVPLDVNFMENNTKNDGDRNVRKIRNVNDVNNNLFQPLRIHLHYDKISIDKNA</sequence>
<dbReference type="AlphaFoldDB" id="A0A3P7E842"/>
<accession>A0A3P7E842</accession>
<dbReference type="Proteomes" id="UP000270924">
    <property type="component" value="Unassembled WGS sequence"/>
</dbReference>
<evidence type="ECO:0000313" key="1">
    <source>
        <dbReference type="EMBL" id="VDM17643.1"/>
    </source>
</evidence>
<evidence type="ECO:0000313" key="2">
    <source>
        <dbReference type="Proteomes" id="UP000270924"/>
    </source>
</evidence>
<dbReference type="EMBL" id="UYWW01010320">
    <property type="protein sequence ID" value="VDM17643.1"/>
    <property type="molecule type" value="Genomic_DNA"/>
</dbReference>
<proteinExistence type="predicted"/>